<dbReference type="InterPro" id="IPR000835">
    <property type="entry name" value="HTH_MarR-typ"/>
</dbReference>
<dbReference type="EMBL" id="BAABHV010000005">
    <property type="protein sequence ID" value="GAA5049033.1"/>
    <property type="molecule type" value="Genomic_DNA"/>
</dbReference>
<dbReference type="InterPro" id="IPR023187">
    <property type="entry name" value="Tscrpt_reg_MarR-type_CS"/>
</dbReference>
<evidence type="ECO:0000313" key="6">
    <source>
        <dbReference type="Proteomes" id="UP001500518"/>
    </source>
</evidence>
<dbReference type="PANTHER" id="PTHR42756:SF1">
    <property type="entry name" value="TRANSCRIPTIONAL REPRESSOR OF EMRAB OPERON"/>
    <property type="match status" value="1"/>
</dbReference>
<keyword evidence="2" id="KW-0238">DNA-binding</keyword>
<sequence length="120" mass="14070">MGYWYYLRILWLGDGVSQKYLSDQTNVAENTTASIISSMVQEGLVTRERDKRDKRKFRINLTERGRELEGELLHYAARINEKARQGIDDDEVIACMSTLKRMSENLEEEFKRMQESKSLS</sequence>
<gene>
    <name evidence="5" type="ORF">GCM10023208_06880</name>
</gene>
<dbReference type="SMART" id="SM00347">
    <property type="entry name" value="HTH_MARR"/>
    <property type="match status" value="1"/>
</dbReference>
<evidence type="ECO:0000256" key="2">
    <source>
        <dbReference type="ARBA" id="ARBA00023125"/>
    </source>
</evidence>
<dbReference type="RefSeq" id="WP_346031729.1">
    <property type="nucleotide sequence ID" value="NZ_BAABHV010000005.1"/>
</dbReference>
<evidence type="ECO:0000256" key="3">
    <source>
        <dbReference type="ARBA" id="ARBA00023163"/>
    </source>
</evidence>
<dbReference type="SUPFAM" id="SSF46785">
    <property type="entry name" value="Winged helix' DNA-binding domain"/>
    <property type="match status" value="1"/>
</dbReference>
<keyword evidence="6" id="KW-1185">Reference proteome</keyword>
<keyword evidence="3" id="KW-0804">Transcription</keyword>
<evidence type="ECO:0000313" key="5">
    <source>
        <dbReference type="EMBL" id="GAA5049033.1"/>
    </source>
</evidence>
<dbReference type="PANTHER" id="PTHR42756">
    <property type="entry name" value="TRANSCRIPTIONAL REGULATOR, MARR"/>
    <property type="match status" value="1"/>
</dbReference>
<accession>A0ABP9K0Z6</accession>
<dbReference type="Gene3D" id="1.10.10.10">
    <property type="entry name" value="Winged helix-like DNA-binding domain superfamily/Winged helix DNA-binding domain"/>
    <property type="match status" value="1"/>
</dbReference>
<dbReference type="Pfam" id="PF01047">
    <property type="entry name" value="MarR"/>
    <property type="match status" value="1"/>
</dbReference>
<name>A0ABP9K0Z6_9SPHN</name>
<dbReference type="PROSITE" id="PS50995">
    <property type="entry name" value="HTH_MARR_2"/>
    <property type="match status" value="1"/>
</dbReference>
<evidence type="ECO:0000256" key="1">
    <source>
        <dbReference type="ARBA" id="ARBA00023015"/>
    </source>
</evidence>
<proteinExistence type="predicted"/>
<organism evidence="5 6">
    <name type="scientific">Erythrobacter westpacificensis</name>
    <dbReference type="NCBI Taxonomy" id="1055231"/>
    <lineage>
        <taxon>Bacteria</taxon>
        <taxon>Pseudomonadati</taxon>
        <taxon>Pseudomonadota</taxon>
        <taxon>Alphaproteobacteria</taxon>
        <taxon>Sphingomonadales</taxon>
        <taxon>Erythrobacteraceae</taxon>
        <taxon>Erythrobacter/Porphyrobacter group</taxon>
        <taxon>Erythrobacter</taxon>
    </lineage>
</organism>
<dbReference type="InterPro" id="IPR036390">
    <property type="entry name" value="WH_DNA-bd_sf"/>
</dbReference>
<comment type="caution">
    <text evidence="5">The sequence shown here is derived from an EMBL/GenBank/DDBJ whole genome shotgun (WGS) entry which is preliminary data.</text>
</comment>
<dbReference type="Proteomes" id="UP001500518">
    <property type="component" value="Unassembled WGS sequence"/>
</dbReference>
<feature type="domain" description="HTH marR-type" evidence="4">
    <location>
        <begin position="1"/>
        <end position="104"/>
    </location>
</feature>
<dbReference type="PROSITE" id="PS01117">
    <property type="entry name" value="HTH_MARR_1"/>
    <property type="match status" value="1"/>
</dbReference>
<keyword evidence="1" id="KW-0805">Transcription regulation</keyword>
<protein>
    <recommendedName>
        <fullName evidence="4">HTH marR-type domain-containing protein</fullName>
    </recommendedName>
</protein>
<dbReference type="InterPro" id="IPR036388">
    <property type="entry name" value="WH-like_DNA-bd_sf"/>
</dbReference>
<reference evidence="6" key="1">
    <citation type="journal article" date="2019" name="Int. J. Syst. Evol. Microbiol.">
        <title>The Global Catalogue of Microorganisms (GCM) 10K type strain sequencing project: providing services to taxonomists for standard genome sequencing and annotation.</title>
        <authorList>
            <consortium name="The Broad Institute Genomics Platform"/>
            <consortium name="The Broad Institute Genome Sequencing Center for Infectious Disease"/>
            <person name="Wu L."/>
            <person name="Ma J."/>
        </authorList>
    </citation>
    <scope>NUCLEOTIDE SEQUENCE [LARGE SCALE GENOMIC DNA]</scope>
    <source>
        <strain evidence="6">JCM 18014</strain>
    </source>
</reference>
<evidence type="ECO:0000259" key="4">
    <source>
        <dbReference type="PROSITE" id="PS50995"/>
    </source>
</evidence>